<proteinExistence type="predicted"/>
<organism evidence="1 2">
    <name type="scientific">Rhabditophanes sp. KR3021</name>
    <dbReference type="NCBI Taxonomy" id="114890"/>
    <lineage>
        <taxon>Eukaryota</taxon>
        <taxon>Metazoa</taxon>
        <taxon>Ecdysozoa</taxon>
        <taxon>Nematoda</taxon>
        <taxon>Chromadorea</taxon>
        <taxon>Rhabditida</taxon>
        <taxon>Tylenchina</taxon>
        <taxon>Panagrolaimomorpha</taxon>
        <taxon>Strongyloidoidea</taxon>
        <taxon>Alloionematidae</taxon>
        <taxon>Rhabditophanes</taxon>
    </lineage>
</organism>
<dbReference type="WBParaSite" id="RSKR_0000635000.1">
    <property type="protein sequence ID" value="RSKR_0000635000.1"/>
    <property type="gene ID" value="RSKR_0000635000"/>
</dbReference>
<reference evidence="2" key="1">
    <citation type="submission" date="2016-11" db="UniProtKB">
        <authorList>
            <consortium name="WormBaseParasite"/>
        </authorList>
    </citation>
    <scope>IDENTIFICATION</scope>
    <source>
        <strain evidence="2">KR3021</strain>
    </source>
</reference>
<name>A0AC35U263_9BILA</name>
<dbReference type="Proteomes" id="UP000095286">
    <property type="component" value="Unplaced"/>
</dbReference>
<evidence type="ECO:0000313" key="2">
    <source>
        <dbReference type="WBParaSite" id="RSKR_0000635000.1"/>
    </source>
</evidence>
<protein>
    <submittedName>
        <fullName evidence="2">Histone acetyltransferase</fullName>
    </submittedName>
</protein>
<accession>A0AC35U263</accession>
<evidence type="ECO:0000313" key="1">
    <source>
        <dbReference type="Proteomes" id="UP000095286"/>
    </source>
</evidence>
<sequence>MHTTVKHCVAKKRDPKQCDSVTNPNQKLLAPFCPCSDPGCECAGYAYLSRERFELEENELMECNYGFSSCSTCGHFLENHVSHLNDRKDDDLEIFYRIIMDCRDLYLLAQETDCSIIKEICLYVCEQMSKCPAENNLNIKDYLQSPVGELVHEPVSIIDLICMVHLPDWDIRRHKNASSTLLNILNKEAFPSPMELDFEDNTDEFKEYLFYYRQWVYYCDVPKFCCYLDCYETAQIFGPKFMRLILCRIGIEFSDKCDADALTLLEALQKLLDTDPELVPVMADPTLRKQLQDYDNNTREKELLEIKAALENGVVIIEDEDAESRSGDGHSLSSNSKPSEVDEEYDESSDMLDFVEEFLEIKNDPRVKKTIAIDVRKKIKCHVVSSNHFHPRVAYTADFISQFEKIVNSTLPKMGKEYVEKVVWDFRHTTLVLSQFEGEQGIRKVIAGICFREFKKRGFAEIVFCAVDHGHQAKGYGTLVMTLMKTYMNIAGIRFMLTYADNDAEGYFKKHGFQETIPLDEGVYKNYIKQYDGAKLMGIELYPCLDYSILNEIIQFLALVADIRAVKMQPSREKHSKVHAGIEHIFKENERMNAAKVPFIPIKEILGDDDVFPCRSLQKLEAPTKDFEKKALALIKDLRAFKKWCWPFENPVTDNEVEGYSTWIKNPICLSIIEHKINSSKYNHEHGILADVKRIWNNAYFFNGHESEFYAMALCMHKKFNHLISKYFPNNIIDTTLPPEPSKEAMDYCK</sequence>